<dbReference type="KEGG" id="kbs:EPA93_12760"/>
<dbReference type="InterPro" id="IPR050765">
    <property type="entry name" value="Riboflavin_Biosynth_HTPR"/>
</dbReference>
<organism evidence="2 3">
    <name type="scientific">Ktedonosporobacter rubrisoli</name>
    <dbReference type="NCBI Taxonomy" id="2509675"/>
    <lineage>
        <taxon>Bacteria</taxon>
        <taxon>Bacillati</taxon>
        <taxon>Chloroflexota</taxon>
        <taxon>Ktedonobacteria</taxon>
        <taxon>Ktedonobacterales</taxon>
        <taxon>Ktedonosporobacteraceae</taxon>
        <taxon>Ktedonosporobacter</taxon>
    </lineage>
</organism>
<protein>
    <submittedName>
        <fullName evidence="2">Dihydrofolate reductase</fullName>
    </submittedName>
</protein>
<evidence type="ECO:0000313" key="3">
    <source>
        <dbReference type="Proteomes" id="UP000290365"/>
    </source>
</evidence>
<keyword evidence="3" id="KW-1185">Reference proteome</keyword>
<dbReference type="SUPFAM" id="SSF53597">
    <property type="entry name" value="Dihydrofolate reductase-like"/>
    <property type="match status" value="1"/>
</dbReference>
<evidence type="ECO:0000313" key="2">
    <source>
        <dbReference type="EMBL" id="QBD76827.1"/>
    </source>
</evidence>
<dbReference type="EMBL" id="CP035758">
    <property type="protein sequence ID" value="QBD76827.1"/>
    <property type="molecule type" value="Genomic_DNA"/>
</dbReference>
<sequence length="169" mass="18155">MKTILWATLSANGNYAQSSAENPPKTEAVNDFVNQARAVGNFIVGRKTFESFATNGGGPFSGLDIVVVSQSAKELPGAQVVASPKEALAYLQAKGHQRALLVGGAALHNAFLAQELVDEFIFDIAPVLEGKGYNLLLDQNNYKYKKAQLMDFKPLGNGVVQLHYALEDA</sequence>
<dbReference type="PANTHER" id="PTHR38011">
    <property type="entry name" value="DIHYDROFOLATE REDUCTASE FAMILY PROTEIN (AFU_ORTHOLOGUE AFUA_8G06820)"/>
    <property type="match status" value="1"/>
</dbReference>
<dbReference type="Gene3D" id="3.40.430.10">
    <property type="entry name" value="Dihydrofolate Reductase, subunit A"/>
    <property type="match status" value="1"/>
</dbReference>
<dbReference type="GO" id="GO:0009231">
    <property type="term" value="P:riboflavin biosynthetic process"/>
    <property type="evidence" value="ECO:0007669"/>
    <property type="project" value="InterPro"/>
</dbReference>
<dbReference type="OrthoDB" id="156025at2"/>
<feature type="domain" description="Bacterial bifunctional deaminase-reductase C-terminal" evidence="1">
    <location>
        <begin position="10"/>
        <end position="160"/>
    </location>
</feature>
<dbReference type="Pfam" id="PF01872">
    <property type="entry name" value="RibD_C"/>
    <property type="match status" value="1"/>
</dbReference>
<dbReference type="InterPro" id="IPR024072">
    <property type="entry name" value="DHFR-like_dom_sf"/>
</dbReference>
<name>A0A4P6JND9_KTERU</name>
<dbReference type="Proteomes" id="UP000290365">
    <property type="component" value="Chromosome"/>
</dbReference>
<reference evidence="2 3" key="1">
    <citation type="submission" date="2019-01" db="EMBL/GenBank/DDBJ databases">
        <title>Ktedonosporobacter rubrisoli SCAWS-G2.</title>
        <authorList>
            <person name="Huang Y."/>
            <person name="Yan B."/>
        </authorList>
    </citation>
    <scope>NUCLEOTIDE SEQUENCE [LARGE SCALE GENOMIC DNA]</scope>
    <source>
        <strain evidence="2 3">SCAWS-G2</strain>
    </source>
</reference>
<accession>A0A4P6JND9</accession>
<dbReference type="GO" id="GO:0008703">
    <property type="term" value="F:5-amino-6-(5-phosphoribosylamino)uracil reductase activity"/>
    <property type="evidence" value="ECO:0007669"/>
    <property type="project" value="InterPro"/>
</dbReference>
<evidence type="ECO:0000259" key="1">
    <source>
        <dbReference type="Pfam" id="PF01872"/>
    </source>
</evidence>
<dbReference type="InterPro" id="IPR002734">
    <property type="entry name" value="RibDG_C"/>
</dbReference>
<dbReference type="RefSeq" id="WP_129887891.1">
    <property type="nucleotide sequence ID" value="NZ_CP035758.1"/>
</dbReference>
<dbReference type="AlphaFoldDB" id="A0A4P6JND9"/>
<proteinExistence type="predicted"/>
<gene>
    <name evidence="2" type="ORF">EPA93_12760</name>
</gene>